<dbReference type="InParanoid" id="Q7USF3"/>
<accession>Q7USF3</accession>
<organism evidence="2 3">
    <name type="scientific">Rhodopirellula baltica (strain DSM 10527 / NCIMB 13988 / SH1)</name>
    <dbReference type="NCBI Taxonomy" id="243090"/>
    <lineage>
        <taxon>Bacteria</taxon>
        <taxon>Pseudomonadati</taxon>
        <taxon>Planctomycetota</taxon>
        <taxon>Planctomycetia</taxon>
        <taxon>Pirellulales</taxon>
        <taxon>Pirellulaceae</taxon>
        <taxon>Rhodopirellula</taxon>
    </lineage>
</organism>
<dbReference type="PATRIC" id="fig|243090.15.peg.2122"/>
<dbReference type="OrthoDB" id="9977931at2"/>
<dbReference type="HOGENOM" id="CLU_2791195_0_0_0"/>
<gene>
    <name evidence="2" type="ordered locus">RB4536</name>
</gene>
<sequence length="68" mass="8083">MVNDRIARTFSGNAVRHAKHLISRWWRDENEALQMSRRKTSISTHRERFARSDQENGLGMKAERCLNR</sequence>
<protein>
    <submittedName>
        <fullName evidence="2">Uncharacterized protein</fullName>
    </submittedName>
</protein>
<dbReference type="Proteomes" id="UP000001025">
    <property type="component" value="Chromosome"/>
</dbReference>
<dbReference type="KEGG" id="rba:RB4536"/>
<feature type="compositionally biased region" description="Basic and acidic residues" evidence="1">
    <location>
        <begin position="44"/>
        <end position="54"/>
    </location>
</feature>
<keyword evidence="3" id="KW-1185">Reference proteome</keyword>
<evidence type="ECO:0000313" key="3">
    <source>
        <dbReference type="Proteomes" id="UP000001025"/>
    </source>
</evidence>
<feature type="region of interest" description="Disordered" evidence="1">
    <location>
        <begin position="37"/>
        <end position="68"/>
    </location>
</feature>
<dbReference type="AlphaFoldDB" id="Q7USF3"/>
<reference evidence="2 3" key="1">
    <citation type="journal article" date="2003" name="Proc. Natl. Acad. Sci. U.S.A.">
        <title>Complete genome sequence of the marine planctomycete Pirellula sp. strain 1.</title>
        <authorList>
            <person name="Gloeckner F.O."/>
            <person name="Kube M."/>
            <person name="Bauer M."/>
            <person name="Teeling H."/>
            <person name="Lombardot T."/>
            <person name="Ludwig W."/>
            <person name="Gade D."/>
            <person name="Beck A."/>
            <person name="Borzym K."/>
            <person name="Heitmann K."/>
            <person name="Rabus R."/>
            <person name="Schlesner H."/>
            <person name="Amann R."/>
            <person name="Reinhardt R."/>
        </authorList>
    </citation>
    <scope>NUCLEOTIDE SEQUENCE [LARGE SCALE GENOMIC DNA]</scope>
    <source>
        <strain evidence="3">DSM 10527 / NCIMB 13988 / SH1</strain>
    </source>
</reference>
<dbReference type="EnsemblBacteria" id="CAD73844">
    <property type="protein sequence ID" value="CAD73844"/>
    <property type="gene ID" value="RB4536"/>
</dbReference>
<dbReference type="STRING" id="243090.RB4536"/>
<name>Q7USF3_RHOBA</name>
<evidence type="ECO:0000313" key="2">
    <source>
        <dbReference type="EMBL" id="CAD73844.1"/>
    </source>
</evidence>
<proteinExistence type="predicted"/>
<evidence type="ECO:0000256" key="1">
    <source>
        <dbReference type="SAM" id="MobiDB-lite"/>
    </source>
</evidence>
<dbReference type="EMBL" id="BX294140">
    <property type="protein sequence ID" value="CAD73844.1"/>
    <property type="molecule type" value="Genomic_DNA"/>
</dbReference>